<dbReference type="InterPro" id="IPR025991">
    <property type="entry name" value="Chemoreceptor_zinc-bind_dom"/>
</dbReference>
<evidence type="ECO:0000259" key="4">
    <source>
        <dbReference type="PROSITE" id="PS50111"/>
    </source>
</evidence>
<keyword evidence="1 2" id="KW-0807">Transducer</keyword>
<proteinExistence type="predicted"/>
<dbReference type="Pfam" id="PF13682">
    <property type="entry name" value="CZB"/>
    <property type="match status" value="1"/>
</dbReference>
<dbReference type="Proteomes" id="UP000318478">
    <property type="component" value="Unassembled WGS sequence"/>
</dbReference>
<dbReference type="GO" id="GO:0016020">
    <property type="term" value="C:membrane"/>
    <property type="evidence" value="ECO:0007669"/>
    <property type="project" value="InterPro"/>
</dbReference>
<keyword evidence="6" id="KW-1185">Reference proteome</keyword>
<dbReference type="Gene3D" id="1.20.120.30">
    <property type="entry name" value="Aspartate receptor, ligand-binding domain"/>
    <property type="match status" value="1"/>
</dbReference>
<sequence>MGVLGFYTASWRTDAPRTLMAATKMNSTLEAPTDHARANDELVAMLRAENDHLRTALANIQSNLAESVAHNQENDRLLAEAAELFAEMSRQFAEIRSGAEVMRQDVSLAREHVAKSDSQLHAVGDVAGSIRDIADQTNLLALNATIEAARAGESGRGFAVVATEVKELSDQSQKAASQIAKTVGEIRRSSTDLSEGIQRLDERTGRIEGTITSFESTLDSAREQNAQTQERLVATSDRVFMSLAKLDHVLWKVNTYLSILSDKPTFDFVDSTGCRLGKWYGSGAGKENFSRAPSYATLERPHAGVHEATRKIFSMLGPGSDRQGVPAAVAEMERASEGVFAALDKMLAEKG</sequence>
<dbReference type="Pfam" id="PF00015">
    <property type="entry name" value="MCPsignal"/>
    <property type="match status" value="1"/>
</dbReference>
<protein>
    <submittedName>
        <fullName evidence="5">Methyl-accepting chemotaxis protein 1</fullName>
    </submittedName>
</protein>
<dbReference type="Gene3D" id="1.10.287.950">
    <property type="entry name" value="Methyl-accepting chemotaxis protein"/>
    <property type="match status" value="1"/>
</dbReference>
<reference evidence="5 6" key="1">
    <citation type="submission" date="2019-02" db="EMBL/GenBank/DDBJ databases">
        <title>Deep-cultivation of Planctomycetes and their phenomic and genomic characterization uncovers novel biology.</title>
        <authorList>
            <person name="Wiegand S."/>
            <person name="Jogler M."/>
            <person name="Boedeker C."/>
            <person name="Pinto D."/>
            <person name="Vollmers J."/>
            <person name="Rivas-Marin E."/>
            <person name="Kohn T."/>
            <person name="Peeters S.H."/>
            <person name="Heuer A."/>
            <person name="Rast P."/>
            <person name="Oberbeckmann S."/>
            <person name="Bunk B."/>
            <person name="Jeske O."/>
            <person name="Meyerdierks A."/>
            <person name="Storesund J.E."/>
            <person name="Kallscheuer N."/>
            <person name="Luecker S."/>
            <person name="Lage O.M."/>
            <person name="Pohl T."/>
            <person name="Merkel B.J."/>
            <person name="Hornburger P."/>
            <person name="Mueller R.-W."/>
            <person name="Bruemmer F."/>
            <person name="Labrenz M."/>
            <person name="Spormann A.M."/>
            <person name="Op Den Camp H."/>
            <person name="Overmann J."/>
            <person name="Amann R."/>
            <person name="Jetten M.S.M."/>
            <person name="Mascher T."/>
            <person name="Medema M.H."/>
            <person name="Devos D.P."/>
            <person name="Kaster A.-K."/>
            <person name="Ovreas L."/>
            <person name="Rohde M."/>
            <person name="Galperin M.Y."/>
            <person name="Jogler C."/>
        </authorList>
    </citation>
    <scope>NUCLEOTIDE SEQUENCE [LARGE SCALE GENOMIC DNA]</scope>
    <source>
        <strain evidence="5 6">Pla123a</strain>
    </source>
</reference>
<keyword evidence="3" id="KW-0175">Coiled coil</keyword>
<dbReference type="PANTHER" id="PTHR32089">
    <property type="entry name" value="METHYL-ACCEPTING CHEMOTAXIS PROTEIN MCPB"/>
    <property type="match status" value="1"/>
</dbReference>
<dbReference type="SMART" id="SM00283">
    <property type="entry name" value="MA"/>
    <property type="match status" value="1"/>
</dbReference>
<evidence type="ECO:0000313" key="5">
    <source>
        <dbReference type="EMBL" id="TWT85515.1"/>
    </source>
</evidence>
<dbReference type="PANTHER" id="PTHR32089:SF112">
    <property type="entry name" value="LYSOZYME-LIKE PROTEIN-RELATED"/>
    <property type="match status" value="1"/>
</dbReference>
<dbReference type="PROSITE" id="PS50111">
    <property type="entry name" value="CHEMOTAXIS_TRANSDUC_2"/>
    <property type="match status" value="1"/>
</dbReference>
<comment type="caution">
    <text evidence="5">The sequence shown here is derived from an EMBL/GenBank/DDBJ whole genome shotgun (WGS) entry which is preliminary data.</text>
</comment>
<evidence type="ECO:0000256" key="1">
    <source>
        <dbReference type="ARBA" id="ARBA00023224"/>
    </source>
</evidence>
<accession>A0A5C5ZEC5</accession>
<organism evidence="5 6">
    <name type="scientific">Posidoniimonas polymericola</name>
    <dbReference type="NCBI Taxonomy" id="2528002"/>
    <lineage>
        <taxon>Bacteria</taxon>
        <taxon>Pseudomonadati</taxon>
        <taxon>Planctomycetota</taxon>
        <taxon>Planctomycetia</taxon>
        <taxon>Pirellulales</taxon>
        <taxon>Lacipirellulaceae</taxon>
        <taxon>Posidoniimonas</taxon>
    </lineage>
</organism>
<dbReference type="EMBL" id="SJPO01000001">
    <property type="protein sequence ID" value="TWT85515.1"/>
    <property type="molecule type" value="Genomic_DNA"/>
</dbReference>
<name>A0A5C5ZEC5_9BACT</name>
<evidence type="ECO:0000256" key="3">
    <source>
        <dbReference type="SAM" id="Coils"/>
    </source>
</evidence>
<feature type="domain" description="Methyl-accepting transducer" evidence="4">
    <location>
        <begin position="14"/>
        <end position="220"/>
    </location>
</feature>
<gene>
    <name evidence="5" type="primary">mcp1</name>
    <name evidence="5" type="ORF">Pla123a_03220</name>
</gene>
<dbReference type="GO" id="GO:0007165">
    <property type="term" value="P:signal transduction"/>
    <property type="evidence" value="ECO:0007669"/>
    <property type="project" value="UniProtKB-KW"/>
</dbReference>
<dbReference type="AlphaFoldDB" id="A0A5C5ZEC5"/>
<dbReference type="SUPFAM" id="SSF58104">
    <property type="entry name" value="Methyl-accepting chemotaxis protein (MCP) signaling domain"/>
    <property type="match status" value="1"/>
</dbReference>
<evidence type="ECO:0000313" key="6">
    <source>
        <dbReference type="Proteomes" id="UP000318478"/>
    </source>
</evidence>
<feature type="coiled-coil region" evidence="3">
    <location>
        <begin position="211"/>
        <end position="238"/>
    </location>
</feature>
<dbReference type="InterPro" id="IPR004089">
    <property type="entry name" value="MCPsignal_dom"/>
</dbReference>
<evidence type="ECO:0000256" key="2">
    <source>
        <dbReference type="PROSITE-ProRule" id="PRU00284"/>
    </source>
</evidence>